<reference evidence="1" key="1">
    <citation type="journal article" date="2012" name="Science">
        <title>Metagenome mining reveals polytheonamides as posttranslationally modified ribosomal peptides.</title>
        <authorList>
            <person name="Freeman M.F."/>
            <person name="Gurgui C."/>
            <person name="Helf M.J."/>
            <person name="Morinaka B.I."/>
            <person name="Uria A.R."/>
            <person name="Oldham N.J."/>
            <person name="Sahl H.G."/>
            <person name="Matsunaga S."/>
            <person name="Piel J."/>
        </authorList>
    </citation>
    <scope>NUCLEOTIDE SEQUENCE</scope>
</reference>
<protein>
    <submittedName>
        <fullName evidence="1">Uncharacterized protein</fullName>
    </submittedName>
</protein>
<dbReference type="AlphaFoldDB" id="J9ZW39"/>
<name>J9ZW39_BACS1</name>
<organism evidence="1">
    <name type="scientific">Bacterium symbiont subsp. Theonella swinhoei (strain pTSMAC1)</name>
    <dbReference type="NCBI Taxonomy" id="1221190"/>
    <lineage>
        <taxon>Bacteria</taxon>
    </lineage>
</organism>
<dbReference type="EMBL" id="JX456532">
    <property type="protein sequence ID" value="AFS60655.1"/>
    <property type="molecule type" value="Genomic_DNA"/>
</dbReference>
<proteinExistence type="predicted"/>
<sequence>MLEPLSRWHPRCTCPLLPANHRPSPRSKDGSAYPQHSIQRLQNGGVFRDGYQLFLFVQASRFACHPGRSHRRSLMTAGQLWRLRSSRTHVVTFMCIEYANRPNRAIDGRGLSPLKTHGLAGRSWTPTPAACWVHLPIASPTPSAFPQSP</sequence>
<evidence type="ECO:0000313" key="1">
    <source>
        <dbReference type="EMBL" id="AFS60655.1"/>
    </source>
</evidence>
<accession>J9ZW39</accession>